<keyword evidence="7" id="KW-0812">Transmembrane</keyword>
<evidence type="ECO:0000313" key="8">
    <source>
        <dbReference type="EMBL" id="MCL1138573.1"/>
    </source>
</evidence>
<evidence type="ECO:0000256" key="6">
    <source>
        <dbReference type="PIRSR" id="PIRSR001227-2"/>
    </source>
</evidence>
<comment type="cofactor">
    <cofactor evidence="6">
        <name>Ca(2+)</name>
        <dbReference type="ChEBI" id="CHEBI:29108"/>
    </cofactor>
    <text evidence="6">Binds 1 Ca(2+) ion per dimer.</text>
</comment>
<comment type="caution">
    <text evidence="8">The sequence shown here is derived from an EMBL/GenBank/DDBJ whole genome shotgun (WGS) entry which is preliminary data.</text>
</comment>
<dbReference type="GO" id="GO:0017000">
    <property type="term" value="P:antibiotic biosynthetic process"/>
    <property type="evidence" value="ECO:0007669"/>
    <property type="project" value="InterPro"/>
</dbReference>
<dbReference type="Gene3D" id="1.10.439.10">
    <property type="entry name" value="Penicillin Amidohydrolase, domain 1"/>
    <property type="match status" value="1"/>
</dbReference>
<keyword evidence="6" id="KW-0106">Calcium</keyword>
<dbReference type="PANTHER" id="PTHR34218">
    <property type="entry name" value="PEPTIDASE S45 PENICILLIN AMIDASE"/>
    <property type="match status" value="1"/>
</dbReference>
<gene>
    <name evidence="8" type="ORF">L2740_08460</name>
</gene>
<feature type="active site" description="Nucleophile" evidence="5">
    <location>
        <position position="252"/>
    </location>
</feature>
<keyword evidence="7" id="KW-1133">Transmembrane helix</keyword>
<accession>A0A9X2CCX6</accession>
<keyword evidence="2" id="KW-0378">Hydrolase</keyword>
<keyword evidence="7" id="KW-0472">Membrane</keyword>
<dbReference type="Gene3D" id="1.10.1400.10">
    <property type="match status" value="1"/>
</dbReference>
<dbReference type="Gene3D" id="2.30.120.10">
    <property type="match status" value="1"/>
</dbReference>
<keyword evidence="6" id="KW-0479">Metal-binding</keyword>
<dbReference type="InterPro" id="IPR043147">
    <property type="entry name" value="Penicillin_amidase_A-knob"/>
</dbReference>
<dbReference type="InterPro" id="IPR023343">
    <property type="entry name" value="Penicillin_amidase_dom1"/>
</dbReference>
<feature type="binding site" evidence="6">
    <location>
        <position position="337"/>
    </location>
    <ligand>
        <name>Ca(2+)</name>
        <dbReference type="ChEBI" id="CHEBI:29108"/>
    </ligand>
</feature>
<feature type="binding site" evidence="6">
    <location>
        <position position="334"/>
    </location>
    <ligand>
        <name>Ca(2+)</name>
        <dbReference type="ChEBI" id="CHEBI:29108"/>
    </ligand>
</feature>
<evidence type="ECO:0000256" key="5">
    <source>
        <dbReference type="PIRSR" id="PIRSR001227-1"/>
    </source>
</evidence>
<dbReference type="PIRSF" id="PIRSF001227">
    <property type="entry name" value="Pen_acylase"/>
    <property type="match status" value="1"/>
</dbReference>
<evidence type="ECO:0000256" key="2">
    <source>
        <dbReference type="ARBA" id="ARBA00022801"/>
    </source>
</evidence>
<dbReference type="AlphaFoldDB" id="A0A9X2CCX6"/>
<protein>
    <submittedName>
        <fullName evidence="8">Penicillin acylase family protein</fullName>
    </submittedName>
</protein>
<proteinExistence type="inferred from homology"/>
<keyword evidence="3" id="KW-0865">Zymogen</keyword>
<organism evidence="8 9">
    <name type="scientific">Shewanella pneumatophori</name>
    <dbReference type="NCBI Taxonomy" id="314092"/>
    <lineage>
        <taxon>Bacteria</taxon>
        <taxon>Pseudomonadati</taxon>
        <taxon>Pseudomonadota</taxon>
        <taxon>Gammaproteobacteria</taxon>
        <taxon>Alteromonadales</taxon>
        <taxon>Shewanellaceae</taxon>
        <taxon>Shewanella</taxon>
    </lineage>
</organism>
<evidence type="ECO:0000313" key="9">
    <source>
        <dbReference type="Proteomes" id="UP001139293"/>
    </source>
</evidence>
<dbReference type="InterPro" id="IPR014395">
    <property type="entry name" value="Pen/GL7ACA/AHL_acylase"/>
</dbReference>
<dbReference type="PANTHER" id="PTHR34218:SF4">
    <property type="entry name" value="ACYL-HOMOSERINE LACTONE ACYLASE QUIP"/>
    <property type="match status" value="1"/>
</dbReference>
<dbReference type="EMBL" id="JAKILB010000004">
    <property type="protein sequence ID" value="MCL1138573.1"/>
    <property type="molecule type" value="Genomic_DNA"/>
</dbReference>
<feature type="transmembrane region" description="Helical" evidence="7">
    <location>
        <begin position="7"/>
        <end position="27"/>
    </location>
</feature>
<evidence type="ECO:0000256" key="4">
    <source>
        <dbReference type="ARBA" id="ARBA00038735"/>
    </source>
</evidence>
<dbReference type="RefSeq" id="WP_248949616.1">
    <property type="nucleotide sequence ID" value="NZ_JAKILB010000004.1"/>
</dbReference>
<dbReference type="Proteomes" id="UP001139293">
    <property type="component" value="Unassembled WGS sequence"/>
</dbReference>
<dbReference type="CDD" id="cd03747">
    <property type="entry name" value="Ntn_PGA_like"/>
    <property type="match status" value="1"/>
</dbReference>
<dbReference type="GO" id="GO:0016811">
    <property type="term" value="F:hydrolase activity, acting on carbon-nitrogen (but not peptide) bonds, in linear amides"/>
    <property type="evidence" value="ECO:0007669"/>
    <property type="project" value="InterPro"/>
</dbReference>
<dbReference type="SUPFAM" id="SSF56235">
    <property type="entry name" value="N-terminal nucleophile aminohydrolases (Ntn hydrolases)"/>
    <property type="match status" value="1"/>
</dbReference>
<name>A0A9X2CCX6_9GAMM</name>
<comment type="subunit">
    <text evidence="4">Heterodimer of an alpha subunit and a beta subunit processed from the same precursor.</text>
</comment>
<dbReference type="InterPro" id="IPR029055">
    <property type="entry name" value="Ntn_hydrolases_N"/>
</dbReference>
<evidence type="ECO:0000256" key="1">
    <source>
        <dbReference type="ARBA" id="ARBA00006586"/>
    </source>
</evidence>
<sequence length="773" mass="85690">MHKIIKIAVIATVTLAVIAALGTYWAFSSSLPKLNHSVNSDSITNKVLLERDRLGTAIISADHRQDAAYGLGYAHGQDRFFQMDLLRRNAAGELAEIFGEKALELDKRRRFHQLRKRANIIIATLKPQHLALLTTYAQGVNDAIAAQSIDSFEYLLTGAKPKPWLPADSLLVIFSMYLDLQGNTIKRDLALTKVEHLFGPEMRKFVTQPSHYQAALDSSLIALDSGNIPTLDPLLLSHAVTYDIAEPLEIGSNNWAVTSALTSNGNAMLSDDMHLSFAVPIIWYRAQLNYKLQNSKVAQPQDVQITGVSLPGAPAIVVGSNGKVAWGFTNAYIDTADWVAIDAQTPIYIENETIALADSEVNYEIEISPYGPVKQLGEQKYALSWVAHQPYAVDMQLVDLDSITSVEAGLELASTMGIPVQNMLLVDDSGNAAWKPAGAFPARTNPSNVAIAPIEFQPVNWQKPNRQLPQVVNPQQDRLWSGNSRVVSAKMHEQLGDGGYALGARSSQIRDRLFESDVFSIDDFYQLQLDNQARFLQDWQSLLLSLLERDPKRYARDIEQVKNWQACACADSVGYTLVRHFRTQLIDSTFAPLETELAKSSLSLAPIKRSLEPGMWQLIEHQPPTWLPKAYKNWQEFMLASYVKSRDKLLAKHSEQGRLTDLAWGKVNQLKIQHPFSKQMPALSGLLDMPVVEGFGDSFMPAVQGASFGASQRFIVQAGDEQNAIMTVPGGQSGHPLSEFYRAGFDEYAAQQNTPLLPGEAIYQLQILPSYTD</sequence>
<reference evidence="8" key="1">
    <citation type="submission" date="2022-01" db="EMBL/GenBank/DDBJ databases">
        <title>Whole genome-based taxonomy of the Shewanellaceae.</title>
        <authorList>
            <person name="Martin-Rodriguez A.J."/>
        </authorList>
    </citation>
    <scope>NUCLEOTIDE SEQUENCE</scope>
    <source>
        <strain evidence="8">KCTC 23973</strain>
    </source>
</reference>
<comment type="similarity">
    <text evidence="1">Belongs to the peptidase S45 family.</text>
</comment>
<dbReference type="InterPro" id="IPR002692">
    <property type="entry name" value="S45"/>
</dbReference>
<dbReference type="Pfam" id="PF01804">
    <property type="entry name" value="Penicil_amidase"/>
    <property type="match status" value="1"/>
</dbReference>
<dbReference type="Gene3D" id="3.60.20.10">
    <property type="entry name" value="Glutamine Phosphoribosylpyrophosphate, subunit 1, domain 1"/>
    <property type="match status" value="1"/>
</dbReference>
<dbReference type="InterPro" id="IPR043146">
    <property type="entry name" value="Penicillin_amidase_N_B-knob"/>
</dbReference>
<evidence type="ECO:0000256" key="7">
    <source>
        <dbReference type="SAM" id="Phobius"/>
    </source>
</evidence>
<keyword evidence="9" id="KW-1185">Reference proteome</keyword>
<evidence type="ECO:0000256" key="3">
    <source>
        <dbReference type="ARBA" id="ARBA00023145"/>
    </source>
</evidence>
<dbReference type="GO" id="GO:0046872">
    <property type="term" value="F:metal ion binding"/>
    <property type="evidence" value="ECO:0007669"/>
    <property type="project" value="UniProtKB-KW"/>
</dbReference>